<dbReference type="KEGG" id="mhd:Marky_0740"/>
<dbReference type="Pfam" id="PF08484">
    <property type="entry name" value="Methyltransf_14"/>
    <property type="match status" value="1"/>
</dbReference>
<dbReference type="SUPFAM" id="SSF53335">
    <property type="entry name" value="S-adenosyl-L-methionine-dependent methyltransferases"/>
    <property type="match status" value="1"/>
</dbReference>
<dbReference type="AlphaFoldDB" id="F2NM20"/>
<dbReference type="Gene3D" id="3.40.50.150">
    <property type="entry name" value="Vaccinia Virus protein VP39"/>
    <property type="match status" value="1"/>
</dbReference>
<evidence type="ECO:0000259" key="1">
    <source>
        <dbReference type="Pfam" id="PF08421"/>
    </source>
</evidence>
<dbReference type="PANTHER" id="PTHR43861:SF5">
    <property type="entry name" value="BLL5978 PROTEIN"/>
    <property type="match status" value="1"/>
</dbReference>
<dbReference type="Proteomes" id="UP000007030">
    <property type="component" value="Chromosome"/>
</dbReference>
<sequence>MMRIETTCRACGAADPTPFLSLGEMPLADGLLKPEDPVDAEAFYPLTVAFCPACGLVQLRETVSPEELFCQDYPYYSSFSDTLLEHARKNAEHLIQSRELGPESLVVELASNDGYLLQYFHKAGIPVLGIDPAEGPAAAAEAKGIPTLRAFFGRELAEELRAQGMQADVVLANNVLAHVPDLGGFVDGIRTLLKDDGVAVIEVPYVRDLVERGEFDTIYHEHLCYFSVSALDHLFRTHGLSLNHLEPLAIHGGSLRLYVGKHPAPSGVVAQYLRTEAMLGMDQLEYYAGFAERVRTVKQELLELVCALKKAGRRIAAYGAAAKGAVLLNYAGLGTDLVEFVVDRNVHKQGRRMPGTHQPIYAPEKLLEEMPDYTLLLAWNFKDEILKQQEAYRVRGGQFIIPIPSPVLA</sequence>
<dbReference type="InterPro" id="IPR013630">
    <property type="entry name" value="Methyltransf_Zn-bd_dom_put"/>
</dbReference>
<gene>
    <name evidence="3" type="ordered locus">Marky_0740</name>
</gene>
<evidence type="ECO:0000313" key="3">
    <source>
        <dbReference type="EMBL" id="AEB11490.1"/>
    </source>
</evidence>
<dbReference type="STRING" id="869210.Marky_0740"/>
<dbReference type="InterPro" id="IPR013691">
    <property type="entry name" value="MeTrfase_14"/>
</dbReference>
<dbReference type="EMBL" id="CP002630">
    <property type="protein sequence ID" value="AEB11490.1"/>
    <property type="molecule type" value="Genomic_DNA"/>
</dbReference>
<organism evidence="3 4">
    <name type="scientific">Marinithermus hydrothermalis (strain DSM 14884 / JCM 11576 / T1)</name>
    <dbReference type="NCBI Taxonomy" id="869210"/>
    <lineage>
        <taxon>Bacteria</taxon>
        <taxon>Thermotogati</taxon>
        <taxon>Deinococcota</taxon>
        <taxon>Deinococci</taxon>
        <taxon>Thermales</taxon>
        <taxon>Thermaceae</taxon>
        <taxon>Marinithermus</taxon>
    </lineage>
</organism>
<dbReference type="eggNOG" id="COG2227">
    <property type="taxonomic scope" value="Bacteria"/>
</dbReference>
<dbReference type="RefSeq" id="WP_013703542.1">
    <property type="nucleotide sequence ID" value="NC_015387.1"/>
</dbReference>
<dbReference type="Gene3D" id="6.20.50.110">
    <property type="entry name" value="Methyltransferase, zinc-binding domain"/>
    <property type="match status" value="1"/>
</dbReference>
<dbReference type="Pfam" id="PF08421">
    <property type="entry name" value="Methyltransf_13"/>
    <property type="match status" value="1"/>
</dbReference>
<dbReference type="OrthoDB" id="9815644at2"/>
<reference evidence="3 4" key="1">
    <citation type="journal article" date="2012" name="Stand. Genomic Sci.">
        <title>Complete genome sequence of the aerobic, heterotroph Marinithermus hydrothermalis type strain (T1(T)) from a deep-sea hydrothermal vent chimney.</title>
        <authorList>
            <person name="Copeland A."/>
            <person name="Gu W."/>
            <person name="Yasawong M."/>
            <person name="Lapidus A."/>
            <person name="Lucas S."/>
            <person name="Deshpande S."/>
            <person name="Pagani I."/>
            <person name="Tapia R."/>
            <person name="Cheng J.F."/>
            <person name="Goodwin L.A."/>
            <person name="Pitluck S."/>
            <person name="Liolios K."/>
            <person name="Ivanova N."/>
            <person name="Mavromatis K."/>
            <person name="Mikhailova N."/>
            <person name="Pati A."/>
            <person name="Chen A."/>
            <person name="Palaniappan K."/>
            <person name="Land M."/>
            <person name="Pan C."/>
            <person name="Brambilla E.M."/>
            <person name="Rohde M."/>
            <person name="Tindall B.J."/>
            <person name="Sikorski J."/>
            <person name="Goker M."/>
            <person name="Detter J.C."/>
            <person name="Bristow J."/>
            <person name="Eisen J.A."/>
            <person name="Markowitz V."/>
            <person name="Hugenholtz P."/>
            <person name="Kyrpides N.C."/>
            <person name="Klenk H.P."/>
            <person name="Woyke T."/>
        </authorList>
    </citation>
    <scope>NUCLEOTIDE SEQUENCE [LARGE SCALE GENOMIC DNA]</scope>
    <source>
        <strain evidence="4">DSM 14884 / JCM 11576 / T1</strain>
    </source>
</reference>
<evidence type="ECO:0000313" key="4">
    <source>
        <dbReference type="Proteomes" id="UP000007030"/>
    </source>
</evidence>
<name>F2NM20_MARHT</name>
<dbReference type="Gene3D" id="3.40.50.720">
    <property type="entry name" value="NAD(P)-binding Rossmann-like Domain"/>
    <property type="match status" value="1"/>
</dbReference>
<protein>
    <submittedName>
        <fullName evidence="3">C-methyltransferase</fullName>
    </submittedName>
</protein>
<dbReference type="PANTHER" id="PTHR43861">
    <property type="entry name" value="TRANS-ACONITATE 2-METHYLTRANSFERASE-RELATED"/>
    <property type="match status" value="1"/>
</dbReference>
<keyword evidence="4" id="KW-1185">Reference proteome</keyword>
<accession>F2NM20</accession>
<dbReference type="Gene3D" id="6.10.250.3100">
    <property type="match status" value="1"/>
</dbReference>
<proteinExistence type="predicted"/>
<feature type="domain" description="Methyltransferase putative zinc binding" evidence="1">
    <location>
        <begin position="8"/>
        <end position="69"/>
    </location>
</feature>
<dbReference type="InterPro" id="IPR029063">
    <property type="entry name" value="SAM-dependent_MTases_sf"/>
</dbReference>
<feature type="domain" description="C-methyltransferase" evidence="2">
    <location>
        <begin position="250"/>
        <end position="404"/>
    </location>
</feature>
<evidence type="ECO:0000259" key="2">
    <source>
        <dbReference type="Pfam" id="PF08484"/>
    </source>
</evidence>
<dbReference type="Pfam" id="PF13489">
    <property type="entry name" value="Methyltransf_23"/>
    <property type="match status" value="1"/>
</dbReference>
<dbReference type="HOGENOM" id="CLU_038800_1_0_0"/>
<dbReference type="InterPro" id="IPR038576">
    <property type="entry name" value="Methyltransf_Zn-bd_dom_put_sf"/>
</dbReference>